<organism evidence="4">
    <name type="scientific">marine sediment metagenome</name>
    <dbReference type="NCBI Taxonomy" id="412755"/>
    <lineage>
        <taxon>unclassified sequences</taxon>
        <taxon>metagenomes</taxon>
        <taxon>ecological metagenomes</taxon>
    </lineage>
</organism>
<dbReference type="SUPFAM" id="SSF52518">
    <property type="entry name" value="Thiamin diphosphate-binding fold (THDP-binding)"/>
    <property type="match status" value="1"/>
</dbReference>
<keyword evidence="3" id="KW-0812">Transmembrane</keyword>
<dbReference type="GO" id="GO:0006086">
    <property type="term" value="P:pyruvate decarboxylation to acetyl-CoA"/>
    <property type="evidence" value="ECO:0007669"/>
    <property type="project" value="TreeGrafter"/>
</dbReference>
<dbReference type="Gene3D" id="3.40.50.970">
    <property type="match status" value="1"/>
</dbReference>
<evidence type="ECO:0000256" key="2">
    <source>
        <dbReference type="ARBA" id="ARBA00023052"/>
    </source>
</evidence>
<keyword evidence="3" id="KW-1133">Transmembrane helix</keyword>
<dbReference type="AlphaFoldDB" id="A0A0F9FZY9"/>
<feature type="transmembrane region" description="Helical" evidence="3">
    <location>
        <begin position="86"/>
        <end position="106"/>
    </location>
</feature>
<protein>
    <recommendedName>
        <fullName evidence="5">Dehydrogenase E1 component domain-containing protein</fullName>
    </recommendedName>
</protein>
<dbReference type="InterPro" id="IPR029061">
    <property type="entry name" value="THDP-binding"/>
</dbReference>
<reference evidence="4" key="1">
    <citation type="journal article" date="2015" name="Nature">
        <title>Complex archaea that bridge the gap between prokaryotes and eukaryotes.</title>
        <authorList>
            <person name="Spang A."/>
            <person name="Saw J.H."/>
            <person name="Jorgensen S.L."/>
            <person name="Zaremba-Niedzwiedzka K."/>
            <person name="Martijn J."/>
            <person name="Lind A.E."/>
            <person name="van Eijk R."/>
            <person name="Schleper C."/>
            <person name="Guy L."/>
            <person name="Ettema T.J."/>
        </authorList>
    </citation>
    <scope>NUCLEOTIDE SEQUENCE</scope>
</reference>
<evidence type="ECO:0008006" key="5">
    <source>
        <dbReference type="Google" id="ProtNLM"/>
    </source>
</evidence>
<accession>A0A0F9FZY9</accession>
<evidence type="ECO:0000256" key="3">
    <source>
        <dbReference type="SAM" id="Phobius"/>
    </source>
</evidence>
<dbReference type="GO" id="GO:0004739">
    <property type="term" value="F:pyruvate dehydrogenase (acetyl-transferring) activity"/>
    <property type="evidence" value="ECO:0007669"/>
    <property type="project" value="TreeGrafter"/>
</dbReference>
<comment type="cofactor">
    <cofactor evidence="1">
        <name>thiamine diphosphate</name>
        <dbReference type="ChEBI" id="CHEBI:58937"/>
    </cofactor>
</comment>
<keyword evidence="3" id="KW-0472">Membrane</keyword>
<dbReference type="PANTHER" id="PTHR11516:SF41">
    <property type="entry name" value="3-METHYL-2-OXOBUTANOATE DEHYDROGENASE SUBUNIT ALPHA"/>
    <property type="match status" value="1"/>
</dbReference>
<evidence type="ECO:0000313" key="4">
    <source>
        <dbReference type="EMBL" id="KKL62895.1"/>
    </source>
</evidence>
<name>A0A0F9FZY9_9ZZZZ</name>
<dbReference type="InterPro" id="IPR050642">
    <property type="entry name" value="PDH_E1_Alpha_Subunit"/>
</dbReference>
<feature type="non-terminal residue" evidence="4">
    <location>
        <position position="109"/>
    </location>
</feature>
<gene>
    <name evidence="4" type="ORF">LCGC14_2180590</name>
</gene>
<dbReference type="EMBL" id="LAZR01028347">
    <property type="protein sequence ID" value="KKL62895.1"/>
    <property type="molecule type" value="Genomic_DNA"/>
</dbReference>
<evidence type="ECO:0000256" key="1">
    <source>
        <dbReference type="ARBA" id="ARBA00001964"/>
    </source>
</evidence>
<keyword evidence="2" id="KW-0786">Thiamine pyrophosphate</keyword>
<proteinExistence type="predicted"/>
<dbReference type="PANTHER" id="PTHR11516">
    <property type="entry name" value="PYRUVATE DEHYDROGENASE E1 COMPONENT, ALPHA SUBUNIT BACTERIAL AND ORGANELLAR"/>
    <property type="match status" value="1"/>
</dbReference>
<comment type="caution">
    <text evidence="4">The sequence shown here is derived from an EMBL/GenBank/DDBJ whole genome shotgun (WGS) entry which is preliminary data.</text>
</comment>
<sequence>MVTEELIAFERDIADCFERGEIRAPVHLHGGNEEQLRALFCHINPSDWVFSTHRSHYHALLKGVPPELVKAEILKGNSISLQFPEYHFFTSAIVGGILPIALGVAMSGA</sequence>